<sequence length="560" mass="62266">MENEKAPIRSDAAERMSSGSAWMTVGTFASRLLGLLYIIPWVRWMGDPQTAAEANALYDIGYKYYSIFLVISTAGVPSAIAKQMAYYNARKQYDTSQQLFRSGTILMLVMGLVSGLVLFFAAPWLAESTPTREVSHAVLTIRSLVPALILFPLLSIFRGYFQGHQDMKPSAISQITEQFFRVAYMLASVYVIRRIFDGSVVTAVSYSTFAAFIGGAVAILTLAFYYLRHRKEYPVSLTKKASYQVKTSGMIKEIIMIAIPFIITGSGIELTQLIDTNTFMPIMEKVSNLGQADIIYEYGIFSANINKLVTVLVSLALAIGATSIPVIANTYSRELDHQERSTSQPLLRETSHLVIHNLQLFLMVMLPVALGLFILAGPVYNLVYRPDALGSMYLRISCFTALGMGAYSVLVSVLQAMDHHKQAVIGLALGLVMKLVWQYPLIYFLGTPGAMLATIISFTTISLYYLYHIHRLVGFRYRELLNESLPIVLSAFIMFLVAGLLYLILAYLLPMPNLLGSIVISLLVVAVAVWVYLLLMLKSHKLDLVLGVRAEELRRKLGLS</sequence>
<feature type="transmembrane region" description="Helical" evidence="6">
    <location>
        <begin position="423"/>
        <end position="443"/>
    </location>
</feature>
<keyword evidence="8" id="KW-1185">Reference proteome</keyword>
<feature type="transmembrane region" description="Helical" evidence="6">
    <location>
        <begin position="392"/>
        <end position="411"/>
    </location>
</feature>
<dbReference type="RefSeq" id="WP_067975710.1">
    <property type="nucleotide sequence ID" value="NZ_CAJHKM010000002.1"/>
</dbReference>
<dbReference type="InterPro" id="IPR050833">
    <property type="entry name" value="Poly_Biosynth_Transport"/>
</dbReference>
<dbReference type="AlphaFoldDB" id="A0A0X8FCA4"/>
<feature type="transmembrane region" description="Helical" evidence="6">
    <location>
        <begin position="102"/>
        <end position="125"/>
    </location>
</feature>
<feature type="transmembrane region" description="Helical" evidence="6">
    <location>
        <begin position="449"/>
        <end position="467"/>
    </location>
</feature>
<keyword evidence="5 6" id="KW-0472">Membrane</keyword>
<dbReference type="InterPro" id="IPR024923">
    <property type="entry name" value="PG_synth_SpoVB"/>
</dbReference>
<dbReference type="EMBL" id="CP014160">
    <property type="protein sequence ID" value="AMB94620.1"/>
    <property type="molecule type" value="Genomic_DNA"/>
</dbReference>
<dbReference type="GeneID" id="92903922"/>
<reference evidence="8" key="2">
    <citation type="submission" date="2016-01" db="EMBL/GenBank/DDBJ databases">
        <title>Six Aerococcus type strain genome sequencing and assembly using PacBio and Illumina Hiseq.</title>
        <authorList>
            <person name="Carkaci D."/>
            <person name="Dargis R."/>
            <person name="Nielsen X.C."/>
            <person name="Skovgaard O."/>
            <person name="Fuursted K."/>
            <person name="Christensen J.J."/>
        </authorList>
    </citation>
    <scope>NUCLEOTIDE SEQUENCE [LARGE SCALE GENOMIC DNA]</scope>
    <source>
        <strain evidence="8">CCUG43001</strain>
    </source>
</reference>
<evidence type="ECO:0000313" key="8">
    <source>
        <dbReference type="Proteomes" id="UP000069912"/>
    </source>
</evidence>
<dbReference type="Pfam" id="PF01943">
    <property type="entry name" value="Polysacc_synt"/>
    <property type="match status" value="1"/>
</dbReference>
<proteinExistence type="predicted"/>
<dbReference type="GO" id="GO:0005886">
    <property type="term" value="C:plasma membrane"/>
    <property type="evidence" value="ECO:0007669"/>
    <property type="project" value="UniProtKB-SubCell"/>
</dbReference>
<feature type="transmembrane region" description="Helical" evidence="6">
    <location>
        <begin position="254"/>
        <end position="274"/>
    </location>
</feature>
<feature type="transmembrane region" description="Helical" evidence="6">
    <location>
        <begin position="137"/>
        <end position="157"/>
    </location>
</feature>
<evidence type="ECO:0000256" key="6">
    <source>
        <dbReference type="SAM" id="Phobius"/>
    </source>
</evidence>
<dbReference type="PANTHER" id="PTHR30250">
    <property type="entry name" value="PST FAMILY PREDICTED COLANIC ACID TRANSPORTER"/>
    <property type="match status" value="1"/>
</dbReference>
<organism evidence="7 8">
    <name type="scientific">Aerococcus sanguinicola</name>
    <dbReference type="NCBI Taxonomy" id="119206"/>
    <lineage>
        <taxon>Bacteria</taxon>
        <taxon>Bacillati</taxon>
        <taxon>Bacillota</taxon>
        <taxon>Bacilli</taxon>
        <taxon>Lactobacillales</taxon>
        <taxon>Aerococcaceae</taxon>
        <taxon>Aerococcus</taxon>
    </lineage>
</organism>
<gene>
    <name evidence="7" type="ORF">AWM72_07565</name>
</gene>
<dbReference type="Proteomes" id="UP000069912">
    <property type="component" value="Chromosome"/>
</dbReference>
<evidence type="ECO:0000313" key="7">
    <source>
        <dbReference type="EMBL" id="AMB94620.1"/>
    </source>
</evidence>
<feature type="transmembrane region" description="Helical" evidence="6">
    <location>
        <begin position="353"/>
        <end position="380"/>
    </location>
</feature>
<keyword evidence="4 6" id="KW-1133">Transmembrane helix</keyword>
<keyword evidence="3 6" id="KW-0812">Transmembrane</keyword>
<evidence type="ECO:0000256" key="3">
    <source>
        <dbReference type="ARBA" id="ARBA00022692"/>
    </source>
</evidence>
<accession>A0A0X8FCA4</accession>
<dbReference type="InterPro" id="IPR002797">
    <property type="entry name" value="Polysacc_synth"/>
</dbReference>
<feature type="transmembrane region" description="Helical" evidence="6">
    <location>
        <begin position="178"/>
        <end position="196"/>
    </location>
</feature>
<feature type="transmembrane region" description="Helical" evidence="6">
    <location>
        <begin position="62"/>
        <end position="81"/>
    </location>
</feature>
<evidence type="ECO:0000256" key="2">
    <source>
        <dbReference type="ARBA" id="ARBA00022475"/>
    </source>
</evidence>
<evidence type="ECO:0000256" key="4">
    <source>
        <dbReference type="ARBA" id="ARBA00022989"/>
    </source>
</evidence>
<feature type="transmembrane region" description="Helical" evidence="6">
    <location>
        <begin position="487"/>
        <end position="508"/>
    </location>
</feature>
<feature type="transmembrane region" description="Helical" evidence="6">
    <location>
        <begin position="21"/>
        <end position="42"/>
    </location>
</feature>
<dbReference type="PIRSF" id="PIRSF038958">
    <property type="entry name" value="PG_synth_SpoVB"/>
    <property type="match status" value="1"/>
</dbReference>
<name>A0A0X8FCA4_9LACT</name>
<feature type="transmembrane region" description="Helical" evidence="6">
    <location>
        <begin position="208"/>
        <end position="227"/>
    </location>
</feature>
<dbReference type="PANTHER" id="PTHR30250:SF21">
    <property type="entry name" value="LIPID II FLIPPASE MURJ"/>
    <property type="match status" value="1"/>
</dbReference>
<comment type="subcellular location">
    <subcellularLocation>
        <location evidence="1">Cell membrane</location>
        <topology evidence="1">Multi-pass membrane protein</topology>
    </subcellularLocation>
</comment>
<evidence type="ECO:0000256" key="1">
    <source>
        <dbReference type="ARBA" id="ARBA00004651"/>
    </source>
</evidence>
<feature type="transmembrane region" description="Helical" evidence="6">
    <location>
        <begin position="308"/>
        <end position="332"/>
    </location>
</feature>
<keyword evidence="2" id="KW-1003">Cell membrane</keyword>
<feature type="transmembrane region" description="Helical" evidence="6">
    <location>
        <begin position="514"/>
        <end position="535"/>
    </location>
</feature>
<dbReference type="KEGG" id="asan:AWM72_07565"/>
<evidence type="ECO:0000256" key="5">
    <source>
        <dbReference type="ARBA" id="ARBA00023136"/>
    </source>
</evidence>
<protein>
    <submittedName>
        <fullName evidence="7">Uncharacterized protein</fullName>
    </submittedName>
</protein>
<dbReference type="CDD" id="cd13124">
    <property type="entry name" value="MATE_SpoVB_like"/>
    <property type="match status" value="1"/>
</dbReference>
<reference evidence="7 8" key="1">
    <citation type="journal article" date="2016" name="Genome Announc.">
        <title>Complete Genome Sequences of Aerococcus christensenii CCUG 28831T, Aerococcus sanguinicola CCUG 43001T, Aerococcus urinae CCUG 36881T, Aerococcus urinaeequi CCUG 28094T, Aerococcus urinaehominis CCUG 42038 BT, and Aerococcus viridans CCUG 4311T.</title>
        <authorList>
            <person name="Carkaci D."/>
            <person name="Dargis R."/>
            <person name="Nielsen X.C."/>
            <person name="Skovgaard O."/>
            <person name="Fuursted K."/>
            <person name="Christensen J.J."/>
        </authorList>
    </citation>
    <scope>NUCLEOTIDE SEQUENCE [LARGE SCALE GENOMIC DNA]</scope>
    <source>
        <strain evidence="7 8">CCUG43001</strain>
    </source>
</reference>